<dbReference type="Proteomes" id="UP000233551">
    <property type="component" value="Unassembled WGS sequence"/>
</dbReference>
<dbReference type="InterPro" id="IPR003245">
    <property type="entry name" value="Phytocyanin_dom"/>
</dbReference>
<dbReference type="SUPFAM" id="SSF49503">
    <property type="entry name" value="Cupredoxins"/>
    <property type="match status" value="3"/>
</dbReference>
<dbReference type="Gene3D" id="2.60.40.420">
    <property type="entry name" value="Cupredoxins - blue copper proteins"/>
    <property type="match status" value="3"/>
</dbReference>
<evidence type="ECO:0000313" key="2">
    <source>
        <dbReference type="Proteomes" id="UP000233551"/>
    </source>
</evidence>
<proteinExistence type="predicted"/>
<dbReference type="EMBL" id="PGOL01000001">
    <property type="protein sequence ID" value="PKI79587.1"/>
    <property type="molecule type" value="Genomic_DNA"/>
</dbReference>
<accession>A0A2I0LFX0</accession>
<sequence length="455" mass="47548">MSKLISLAIVAVTALLIQSSAAQTAHVVGGDFGWIVPPGGSIAYRTWAATQTFTVGDILVFNFTTGEQDVARVTKEAFDACNSTGPIFLEKTGPFNYTPDSAGEYYFIGTMDRRCTLGQKLAINVTALGPTPSPSPSSPPDAPAPVTPRGPVTYTVGDGLGWEVPPGGEVAYATWARNKVFMVGDILVFNFINETQDVAVVTKEAYETCNTTSTISILTTSPARVTLTSAGEYRFTSTYSRHCALGQKLTINVVASGPIPSPAPSSSPTAPAPVTPRSPVTYYIGDGLGWEVPPGGAVAYATWARNKDFMVGDTLVFNFINGTQDVAIVTKEAYESCNTTSTITILTTSPARVTLTTVSEHFFTSTYSRHCELGQKLAINVTGTTGTSPSPSPSIATPPTGTSTPTTSTPGSSSPSPTAGGPATAPPPSSSAPPRVIYGFSLITLLSTIFLAVFH</sequence>
<gene>
    <name evidence="1" type="ORF">CRG98_000062</name>
</gene>
<organism evidence="1 2">
    <name type="scientific">Punica granatum</name>
    <name type="common">Pomegranate</name>
    <dbReference type="NCBI Taxonomy" id="22663"/>
    <lineage>
        <taxon>Eukaryota</taxon>
        <taxon>Viridiplantae</taxon>
        <taxon>Streptophyta</taxon>
        <taxon>Embryophyta</taxon>
        <taxon>Tracheophyta</taxon>
        <taxon>Spermatophyta</taxon>
        <taxon>Magnoliopsida</taxon>
        <taxon>eudicotyledons</taxon>
        <taxon>Gunneridae</taxon>
        <taxon>Pentapetalae</taxon>
        <taxon>rosids</taxon>
        <taxon>malvids</taxon>
        <taxon>Myrtales</taxon>
        <taxon>Lythraceae</taxon>
        <taxon>Punica</taxon>
    </lineage>
</organism>
<name>A0A2I0LFX0_PUNGR</name>
<reference evidence="1 2" key="1">
    <citation type="submission" date="2017-11" db="EMBL/GenBank/DDBJ databases">
        <title>De-novo sequencing of pomegranate (Punica granatum L.) genome.</title>
        <authorList>
            <person name="Akparov Z."/>
            <person name="Amiraslanov A."/>
            <person name="Hajiyeva S."/>
            <person name="Abbasov M."/>
            <person name="Kaur K."/>
            <person name="Hamwieh A."/>
            <person name="Solovyev V."/>
            <person name="Salamov A."/>
            <person name="Braich B."/>
            <person name="Kosarev P."/>
            <person name="Mahmoud A."/>
            <person name="Hajiyev E."/>
            <person name="Babayeva S."/>
            <person name="Izzatullayeva V."/>
            <person name="Mammadov A."/>
            <person name="Mammadov A."/>
            <person name="Sharifova S."/>
            <person name="Ojaghi J."/>
            <person name="Eynullazada K."/>
            <person name="Bayramov B."/>
            <person name="Abdulazimova A."/>
            <person name="Shahmuradov I."/>
        </authorList>
    </citation>
    <scope>NUCLEOTIDE SEQUENCE [LARGE SCALE GENOMIC DNA]</scope>
    <source>
        <strain evidence="2">cv. AG2017</strain>
        <tissue evidence="1">Leaf</tissue>
    </source>
</reference>
<dbReference type="InterPro" id="IPR039391">
    <property type="entry name" value="Phytocyanin-like"/>
</dbReference>
<dbReference type="Pfam" id="PF02298">
    <property type="entry name" value="Cu_bind_like"/>
    <property type="match status" value="3"/>
</dbReference>
<dbReference type="OrthoDB" id="5421909at2759"/>
<dbReference type="FunFam" id="2.60.40.420:FF:000034">
    <property type="entry name" value="Cupredoxin superfamily protein"/>
    <property type="match status" value="3"/>
</dbReference>
<evidence type="ECO:0000313" key="1">
    <source>
        <dbReference type="EMBL" id="PKI79587.1"/>
    </source>
</evidence>
<dbReference type="GO" id="GO:0005886">
    <property type="term" value="C:plasma membrane"/>
    <property type="evidence" value="ECO:0007669"/>
    <property type="project" value="TreeGrafter"/>
</dbReference>
<dbReference type="STRING" id="22663.A0A2I0LFX0"/>
<dbReference type="PANTHER" id="PTHR33021">
    <property type="entry name" value="BLUE COPPER PROTEIN"/>
    <property type="match status" value="1"/>
</dbReference>
<dbReference type="GeneID" id="116201343"/>
<comment type="caution">
    <text evidence="1">The sequence shown here is derived from an EMBL/GenBank/DDBJ whole genome shotgun (WGS) entry which is preliminary data.</text>
</comment>
<protein>
    <submittedName>
        <fullName evidence="1">Uncharacterized protein</fullName>
    </submittedName>
</protein>
<dbReference type="PANTHER" id="PTHR33021:SF325">
    <property type="entry name" value="PHYTOCYANIN DOMAIN-CONTAINING PROTEIN"/>
    <property type="match status" value="1"/>
</dbReference>
<dbReference type="GO" id="GO:0009055">
    <property type="term" value="F:electron transfer activity"/>
    <property type="evidence" value="ECO:0007669"/>
    <property type="project" value="InterPro"/>
</dbReference>
<keyword evidence="2" id="KW-1185">Reference proteome</keyword>
<dbReference type="PROSITE" id="PS51485">
    <property type="entry name" value="PHYTOCYANIN"/>
    <property type="match status" value="3"/>
</dbReference>
<dbReference type="AlphaFoldDB" id="A0A2I0LFX0"/>
<dbReference type="InterPro" id="IPR008972">
    <property type="entry name" value="Cupredoxin"/>
</dbReference>